<dbReference type="PANTHER" id="PTHR10183:SF374">
    <property type="entry name" value="CALPAIN-8"/>
    <property type="match status" value="1"/>
</dbReference>
<dbReference type="Gene3D" id="2.60.120.380">
    <property type="match status" value="1"/>
</dbReference>
<evidence type="ECO:0000256" key="6">
    <source>
        <dbReference type="ARBA" id="ARBA00022807"/>
    </source>
</evidence>
<dbReference type="InterPro" id="IPR033883">
    <property type="entry name" value="C2_III"/>
</dbReference>
<evidence type="ECO:0000313" key="10">
    <source>
        <dbReference type="Proteomes" id="UP001066276"/>
    </source>
</evidence>
<reference evidence="9" key="1">
    <citation type="journal article" date="2022" name="bioRxiv">
        <title>Sequencing and chromosome-scale assembly of the giantPleurodeles waltlgenome.</title>
        <authorList>
            <person name="Brown T."/>
            <person name="Elewa A."/>
            <person name="Iarovenko S."/>
            <person name="Subramanian E."/>
            <person name="Araus A.J."/>
            <person name="Petzold A."/>
            <person name="Susuki M."/>
            <person name="Suzuki K.-i.T."/>
            <person name="Hayashi T."/>
            <person name="Toyoda A."/>
            <person name="Oliveira C."/>
            <person name="Osipova E."/>
            <person name="Leigh N.D."/>
            <person name="Simon A."/>
            <person name="Yun M.H."/>
        </authorList>
    </citation>
    <scope>NUCLEOTIDE SEQUENCE</scope>
    <source>
        <strain evidence="9">20211129_DDA</strain>
        <tissue evidence="9">Liver</tissue>
    </source>
</reference>
<protein>
    <recommendedName>
        <fullName evidence="8">Peptidase C2 calpain domain-containing protein</fullName>
    </recommendedName>
</protein>
<accession>A0AAV7RYG1</accession>
<evidence type="ECO:0000259" key="8">
    <source>
        <dbReference type="SMART" id="SM00720"/>
    </source>
</evidence>
<keyword evidence="5" id="KW-0378">Hydrolase</keyword>
<name>A0AAV7RYG1_PLEWA</name>
<proteinExistence type="inferred from homology"/>
<dbReference type="InterPro" id="IPR022682">
    <property type="entry name" value="Calpain_domain_III"/>
</dbReference>
<keyword evidence="10" id="KW-1185">Reference proteome</keyword>
<evidence type="ECO:0000256" key="3">
    <source>
        <dbReference type="ARBA" id="ARBA00022723"/>
    </source>
</evidence>
<comment type="similarity">
    <text evidence="1">Belongs to the peptidase C2 family.</text>
</comment>
<evidence type="ECO:0000313" key="9">
    <source>
        <dbReference type="EMBL" id="KAJ1157814.1"/>
    </source>
</evidence>
<evidence type="ECO:0000256" key="4">
    <source>
        <dbReference type="ARBA" id="ARBA00022737"/>
    </source>
</evidence>
<dbReference type="GO" id="GO:0006508">
    <property type="term" value="P:proteolysis"/>
    <property type="evidence" value="ECO:0007669"/>
    <property type="project" value="UniProtKB-KW"/>
</dbReference>
<dbReference type="InterPro" id="IPR036213">
    <property type="entry name" value="Calpain_III_sf"/>
</dbReference>
<dbReference type="InterPro" id="IPR022684">
    <property type="entry name" value="Calpain_cysteine_protease"/>
</dbReference>
<evidence type="ECO:0000256" key="5">
    <source>
        <dbReference type="ARBA" id="ARBA00022801"/>
    </source>
</evidence>
<dbReference type="EMBL" id="JANPWB010000009">
    <property type="protein sequence ID" value="KAJ1157814.1"/>
    <property type="molecule type" value="Genomic_DNA"/>
</dbReference>
<evidence type="ECO:0000256" key="2">
    <source>
        <dbReference type="ARBA" id="ARBA00022670"/>
    </source>
</evidence>
<dbReference type="Pfam" id="PF01067">
    <property type="entry name" value="Calpain_III"/>
    <property type="match status" value="1"/>
</dbReference>
<gene>
    <name evidence="9" type="ORF">NDU88_010512</name>
</gene>
<comment type="caution">
    <text evidence="9">The sequence shown here is derived from an EMBL/GenBank/DDBJ whole genome shotgun (WGS) entry which is preliminary data.</text>
</comment>
<keyword evidence="6" id="KW-0788">Thiol protease</keyword>
<dbReference type="CDD" id="cd00214">
    <property type="entry name" value="Calpain_III"/>
    <property type="match status" value="1"/>
</dbReference>
<dbReference type="GO" id="GO:0046872">
    <property type="term" value="F:metal ion binding"/>
    <property type="evidence" value="ECO:0007669"/>
    <property type="project" value="UniProtKB-KW"/>
</dbReference>
<keyword evidence="2" id="KW-0645">Protease</keyword>
<feature type="domain" description="Peptidase C2 calpain" evidence="8">
    <location>
        <begin position="3"/>
        <end position="134"/>
    </location>
</feature>
<dbReference type="SUPFAM" id="SSF49758">
    <property type="entry name" value="Calpain large subunit, middle domain (domain III)"/>
    <property type="match status" value="1"/>
</dbReference>
<evidence type="ECO:0000256" key="1">
    <source>
        <dbReference type="ARBA" id="ARBA00007623"/>
    </source>
</evidence>
<keyword evidence="3" id="KW-0479">Metal-binding</keyword>
<dbReference type="PANTHER" id="PTHR10183">
    <property type="entry name" value="CALPAIN"/>
    <property type="match status" value="1"/>
</dbReference>
<keyword evidence="4" id="KW-0677">Repeat</keyword>
<dbReference type="SMART" id="SM00720">
    <property type="entry name" value="calpain_III"/>
    <property type="match status" value="1"/>
</dbReference>
<evidence type="ECO:0000256" key="7">
    <source>
        <dbReference type="ARBA" id="ARBA00022837"/>
    </source>
</evidence>
<dbReference type="AlphaFoldDB" id="A0AAV7RYG1"/>
<dbReference type="Proteomes" id="UP001066276">
    <property type="component" value="Chromosome 5"/>
</dbReference>
<organism evidence="9 10">
    <name type="scientific">Pleurodeles waltl</name>
    <name type="common">Iberian ribbed newt</name>
    <dbReference type="NCBI Taxonomy" id="8319"/>
    <lineage>
        <taxon>Eukaryota</taxon>
        <taxon>Metazoa</taxon>
        <taxon>Chordata</taxon>
        <taxon>Craniata</taxon>
        <taxon>Vertebrata</taxon>
        <taxon>Euteleostomi</taxon>
        <taxon>Amphibia</taxon>
        <taxon>Batrachia</taxon>
        <taxon>Caudata</taxon>
        <taxon>Salamandroidea</taxon>
        <taxon>Salamandridae</taxon>
        <taxon>Pleurodelinae</taxon>
        <taxon>Pleurodeles</taxon>
    </lineage>
</organism>
<sequence length="134" mass="15406">MPSAATYWTNPQFKIKLDKPDDDHEGGSHEPCCTVVVGLMQKNRRKHRKIGKDVLAIGYALYQLENHTEGHLNHDFFKTNQAVAQFEPHINLREVSKRLKLPVGHYLIVPSTFEPFKDGDFCLRVFTEKKAKAM</sequence>
<keyword evidence="7" id="KW-0106">Calcium</keyword>
<dbReference type="GO" id="GO:0005737">
    <property type="term" value="C:cytoplasm"/>
    <property type="evidence" value="ECO:0007669"/>
    <property type="project" value="TreeGrafter"/>
</dbReference>
<dbReference type="InterPro" id="IPR022683">
    <property type="entry name" value="Calpain_III"/>
</dbReference>
<dbReference type="GO" id="GO:0004198">
    <property type="term" value="F:calcium-dependent cysteine-type endopeptidase activity"/>
    <property type="evidence" value="ECO:0007669"/>
    <property type="project" value="InterPro"/>
</dbReference>
<dbReference type="FunFam" id="2.60.120.380:FF:000001">
    <property type="entry name" value="Calpain-1 catalytic subunit"/>
    <property type="match status" value="1"/>
</dbReference>